<dbReference type="EMBL" id="BARU01040304">
    <property type="protein sequence ID" value="GAH76986.1"/>
    <property type="molecule type" value="Genomic_DNA"/>
</dbReference>
<proteinExistence type="predicted"/>
<feature type="non-terminal residue" evidence="1">
    <location>
        <position position="1"/>
    </location>
</feature>
<sequence>PFKRPLFDNISKNRSIVVLGYSGSDDFDIVPTLKVLKNVKNVIWINFVRDDKGIEKIYEIEKDISSTSNNRDKVNQILLDIRRMSNSEHVYRVDTNTSRMIKELIDFKPNLSSENFTLNPMDWLKNNIEIANEISKFYIPYKIFFNSDRYDDALRCANKMLNAAKRLHDQSTESFASNGIGEIYRKKGNYTEALKYYEDALKINEKIKDLPAKAINYINIAAIYTIRGNYRES</sequence>
<dbReference type="AlphaFoldDB" id="X1I3N1"/>
<name>X1I3N1_9ZZZZ</name>
<dbReference type="InterPro" id="IPR019734">
    <property type="entry name" value="TPR_rpt"/>
</dbReference>
<dbReference type="Pfam" id="PF13424">
    <property type="entry name" value="TPR_12"/>
    <property type="match status" value="1"/>
</dbReference>
<dbReference type="SUPFAM" id="SSF48452">
    <property type="entry name" value="TPR-like"/>
    <property type="match status" value="1"/>
</dbReference>
<dbReference type="PANTHER" id="PTHR10098">
    <property type="entry name" value="RAPSYN-RELATED"/>
    <property type="match status" value="1"/>
</dbReference>
<dbReference type="SMART" id="SM00028">
    <property type="entry name" value="TPR"/>
    <property type="match status" value="1"/>
</dbReference>
<reference evidence="1" key="1">
    <citation type="journal article" date="2014" name="Front. Microbiol.">
        <title>High frequency of phylogenetically diverse reductive dehalogenase-homologous genes in deep subseafloor sedimentary metagenomes.</title>
        <authorList>
            <person name="Kawai M."/>
            <person name="Futagami T."/>
            <person name="Toyoda A."/>
            <person name="Takaki Y."/>
            <person name="Nishi S."/>
            <person name="Hori S."/>
            <person name="Arai W."/>
            <person name="Tsubouchi T."/>
            <person name="Morono Y."/>
            <person name="Uchiyama I."/>
            <person name="Ito T."/>
            <person name="Fujiyama A."/>
            <person name="Inagaki F."/>
            <person name="Takami H."/>
        </authorList>
    </citation>
    <scope>NUCLEOTIDE SEQUENCE</scope>
    <source>
        <strain evidence="1">Expedition CK06-06</strain>
    </source>
</reference>
<feature type="non-terminal residue" evidence="1">
    <location>
        <position position="233"/>
    </location>
</feature>
<dbReference type="PANTHER" id="PTHR10098:SF108">
    <property type="entry name" value="TETRATRICOPEPTIDE REPEAT PROTEIN 28"/>
    <property type="match status" value="1"/>
</dbReference>
<accession>X1I3N1</accession>
<dbReference type="PROSITE" id="PS50005">
    <property type="entry name" value="TPR"/>
    <property type="match status" value="1"/>
</dbReference>
<dbReference type="PROSITE" id="PS50293">
    <property type="entry name" value="TPR_REGION"/>
    <property type="match status" value="1"/>
</dbReference>
<gene>
    <name evidence="1" type="ORF">S03H2_62330</name>
</gene>
<dbReference type="InterPro" id="IPR011990">
    <property type="entry name" value="TPR-like_helical_dom_sf"/>
</dbReference>
<protein>
    <submittedName>
        <fullName evidence="1">Uncharacterized protein</fullName>
    </submittedName>
</protein>
<evidence type="ECO:0000313" key="1">
    <source>
        <dbReference type="EMBL" id="GAH76986.1"/>
    </source>
</evidence>
<comment type="caution">
    <text evidence="1">The sequence shown here is derived from an EMBL/GenBank/DDBJ whole genome shotgun (WGS) entry which is preliminary data.</text>
</comment>
<organism evidence="1">
    <name type="scientific">marine sediment metagenome</name>
    <dbReference type="NCBI Taxonomy" id="412755"/>
    <lineage>
        <taxon>unclassified sequences</taxon>
        <taxon>metagenomes</taxon>
        <taxon>ecological metagenomes</taxon>
    </lineage>
</organism>
<dbReference type="Gene3D" id="1.25.40.10">
    <property type="entry name" value="Tetratricopeptide repeat domain"/>
    <property type="match status" value="1"/>
</dbReference>